<dbReference type="Proteomes" id="UP001152798">
    <property type="component" value="Chromosome 4"/>
</dbReference>
<protein>
    <submittedName>
        <fullName evidence="2">Uncharacterized protein</fullName>
    </submittedName>
</protein>
<evidence type="ECO:0000313" key="3">
    <source>
        <dbReference type="Proteomes" id="UP001152798"/>
    </source>
</evidence>
<feature type="region of interest" description="Disordered" evidence="1">
    <location>
        <begin position="32"/>
        <end position="69"/>
    </location>
</feature>
<organism evidence="2 3">
    <name type="scientific">Nezara viridula</name>
    <name type="common">Southern green stink bug</name>
    <name type="synonym">Cimex viridulus</name>
    <dbReference type="NCBI Taxonomy" id="85310"/>
    <lineage>
        <taxon>Eukaryota</taxon>
        <taxon>Metazoa</taxon>
        <taxon>Ecdysozoa</taxon>
        <taxon>Arthropoda</taxon>
        <taxon>Hexapoda</taxon>
        <taxon>Insecta</taxon>
        <taxon>Pterygota</taxon>
        <taxon>Neoptera</taxon>
        <taxon>Paraneoptera</taxon>
        <taxon>Hemiptera</taxon>
        <taxon>Heteroptera</taxon>
        <taxon>Panheteroptera</taxon>
        <taxon>Pentatomomorpha</taxon>
        <taxon>Pentatomoidea</taxon>
        <taxon>Pentatomidae</taxon>
        <taxon>Pentatominae</taxon>
        <taxon>Nezara</taxon>
    </lineage>
</organism>
<accession>A0A9P0MQB7</accession>
<dbReference type="EMBL" id="OV725080">
    <property type="protein sequence ID" value="CAH1400825.1"/>
    <property type="molecule type" value="Genomic_DNA"/>
</dbReference>
<evidence type="ECO:0000256" key="1">
    <source>
        <dbReference type="SAM" id="MobiDB-lite"/>
    </source>
</evidence>
<gene>
    <name evidence="2" type="ORF">NEZAVI_LOCUS9986</name>
</gene>
<feature type="compositionally biased region" description="Polar residues" evidence="1">
    <location>
        <begin position="32"/>
        <end position="42"/>
    </location>
</feature>
<name>A0A9P0MQB7_NEZVI</name>
<dbReference type="AlphaFoldDB" id="A0A9P0MQB7"/>
<proteinExistence type="predicted"/>
<keyword evidence="3" id="KW-1185">Reference proteome</keyword>
<reference evidence="2" key="1">
    <citation type="submission" date="2022-01" db="EMBL/GenBank/DDBJ databases">
        <authorList>
            <person name="King R."/>
        </authorList>
    </citation>
    <scope>NUCLEOTIDE SEQUENCE</scope>
</reference>
<evidence type="ECO:0000313" key="2">
    <source>
        <dbReference type="EMBL" id="CAH1400825.1"/>
    </source>
</evidence>
<sequence length="104" mass="11401">MTPRTPGRPGIDRFLFCFQISAFQHFEHCGALSSSGSQTTLAGTWPYPDSTTLRGQPSRYEGAGSGGDGKECTPSLYEIFTEPVLELWDLPYPPWPAYLRPGSG</sequence>